<accession>K1SCJ3</accession>
<dbReference type="InterPro" id="IPR023296">
    <property type="entry name" value="Glyco_hydro_beta-prop_sf"/>
</dbReference>
<sequence length="184" mass="19397">GTIQVDGSNPNAVNTYSFDVRTKQTVTYTITATGTQAPVISWLVVSRTGDAEEIQPNDSIPGTSGSVIRDTNGKAMQAHGGSAAAMKEGTGEGCVNIDLDGDGQITEGKTVYLWYGEDKTNNTRPVDGVKCYVSTDLYNWTDKGTVLYLQSSILPIEESAEKAITSSAGANGTGTTQSYPAMQL</sequence>
<gene>
    <name evidence="1" type="ORF">OBE_11664</name>
</gene>
<reference evidence="1" key="1">
    <citation type="journal article" date="2013" name="Environ. Microbiol.">
        <title>Microbiota from the distal guts of lean and obese adolescents exhibit partial functional redundancy besides clear differences in community structure.</title>
        <authorList>
            <person name="Ferrer M."/>
            <person name="Ruiz A."/>
            <person name="Lanza F."/>
            <person name="Haange S.B."/>
            <person name="Oberbach A."/>
            <person name="Till H."/>
            <person name="Bargiela R."/>
            <person name="Campoy C."/>
            <person name="Segura M.T."/>
            <person name="Richter M."/>
            <person name="von Bergen M."/>
            <person name="Seifert J."/>
            <person name="Suarez A."/>
        </authorList>
    </citation>
    <scope>NUCLEOTIDE SEQUENCE</scope>
</reference>
<dbReference type="SUPFAM" id="SSF75005">
    <property type="entry name" value="Arabinanase/levansucrase/invertase"/>
    <property type="match status" value="1"/>
</dbReference>
<organism evidence="1">
    <name type="scientific">human gut metagenome</name>
    <dbReference type="NCBI Taxonomy" id="408170"/>
    <lineage>
        <taxon>unclassified sequences</taxon>
        <taxon>metagenomes</taxon>
        <taxon>organismal metagenomes</taxon>
    </lineage>
</organism>
<dbReference type="AlphaFoldDB" id="K1SCJ3"/>
<proteinExistence type="predicted"/>
<comment type="caution">
    <text evidence="1">The sequence shown here is derived from an EMBL/GenBank/DDBJ whole genome shotgun (WGS) entry which is preliminary data.</text>
</comment>
<protein>
    <submittedName>
        <fullName evidence="1">Beta-glucanase</fullName>
    </submittedName>
</protein>
<dbReference type="EMBL" id="AJWZ01008040">
    <property type="protein sequence ID" value="EKC55233.1"/>
    <property type="molecule type" value="Genomic_DNA"/>
</dbReference>
<feature type="non-terminal residue" evidence="1">
    <location>
        <position position="1"/>
    </location>
</feature>
<evidence type="ECO:0000313" key="1">
    <source>
        <dbReference type="EMBL" id="EKC55233.1"/>
    </source>
</evidence>
<name>K1SCJ3_9ZZZZ</name>
<dbReference type="Gene3D" id="2.115.10.20">
    <property type="entry name" value="Glycosyl hydrolase domain, family 43"/>
    <property type="match status" value="1"/>
</dbReference>
<feature type="non-terminal residue" evidence="1">
    <location>
        <position position="184"/>
    </location>
</feature>